<dbReference type="AlphaFoldDB" id="A0A2G1URD5"/>
<name>A0A2G1URD5_9GAMM</name>
<protein>
    <submittedName>
        <fullName evidence="1">Uncharacterized protein</fullName>
    </submittedName>
</protein>
<evidence type="ECO:0000313" key="1">
    <source>
        <dbReference type="EMBL" id="PHQ17071.1"/>
    </source>
</evidence>
<evidence type="ECO:0000313" key="2">
    <source>
        <dbReference type="Proteomes" id="UP000231409"/>
    </source>
</evidence>
<accession>A0A2G1URD5</accession>
<proteinExistence type="predicted"/>
<organism evidence="1 2">
    <name type="scientific">Marinobacter profundi</name>
    <dbReference type="NCBI Taxonomy" id="2666256"/>
    <lineage>
        <taxon>Bacteria</taxon>
        <taxon>Pseudomonadati</taxon>
        <taxon>Pseudomonadota</taxon>
        <taxon>Gammaproteobacteria</taxon>
        <taxon>Pseudomonadales</taxon>
        <taxon>Marinobacteraceae</taxon>
        <taxon>Marinobacter</taxon>
    </lineage>
</organism>
<dbReference type="EMBL" id="NTFH01000001">
    <property type="protein sequence ID" value="PHQ17071.1"/>
    <property type="molecule type" value="Genomic_DNA"/>
</dbReference>
<reference evidence="1 2" key="1">
    <citation type="submission" date="2017-09" db="EMBL/GenBank/DDBJ databases">
        <title>The draft genome sequences of Marinobacter sp. PWS21.</title>
        <authorList>
            <person name="Cao J."/>
        </authorList>
    </citation>
    <scope>NUCLEOTIDE SEQUENCE [LARGE SCALE GENOMIC DNA]</scope>
    <source>
        <strain evidence="1 2">PWS21</strain>
    </source>
</reference>
<gene>
    <name evidence="1" type="ORF">CLH61_00465</name>
</gene>
<sequence length="293" mass="31022">MKQEARQYAVLTPVCLAVAALWVPVCQAELKPISDAEMSRVQGQALMSVEKLVGVPHEFTRVTFNMDSELKVSADSVTLGGDAAGADIAIDNLALGHVSTDASRTQIDGKTYAVGEVVPFWGADPYLELAEVDGELAGFRFGFGQARGTVSADMNSFSGTIGLKILDANGTPQDATLFDGLTQATANRATHIGLADTATDCASGTQCSPLTALQSLEVGTDNGDGTVGFTDDFFLSFQREGVEWQDLDGSRLINVGRGVSVNLPTSMTIDLQTLQTGIPREQTSYIEQGTNIF</sequence>
<comment type="caution">
    <text evidence="1">The sequence shown here is derived from an EMBL/GenBank/DDBJ whole genome shotgun (WGS) entry which is preliminary data.</text>
</comment>
<keyword evidence="2" id="KW-1185">Reference proteome</keyword>
<dbReference type="Proteomes" id="UP000231409">
    <property type="component" value="Unassembled WGS sequence"/>
</dbReference>